<sequence>MKKIIIYTNGKFSIKILKYLINYYNITGIVTNKLNYKKKNYIYKFIKKNKINYFFDKNINNKKKILTFLKKKKPDLQIIISFKYIKKYIFNFPKYGSINIHPSLLPLYYGANPIRYTILNNEKYTGITIIKINNIIDKGKILIQKKIKIFKKDSYNDLFNKLSYFCIFILKKILYKIFFKKKINIHHIKKKKKKSYKTYHKNGKIN</sequence>
<reference evidence="2" key="1">
    <citation type="submission" date="2024-06" db="EMBL/GenBank/DDBJ databases">
        <title>Diversity, functionality, and evolutionary history of bacterial symbionts in false click beetles (Coleoptera, Throscidae).</title>
        <authorList>
            <person name="Wierz J.C."/>
            <person name="Malm H."/>
            <person name="Kaltenpoth M."/>
            <person name="Engl T."/>
        </authorList>
    </citation>
    <scope>NUCLEOTIDE SEQUENCE</scope>
    <source>
        <strain evidence="2">Ttur</strain>
    </source>
</reference>
<feature type="domain" description="Formyl transferase N-terminal" evidence="1">
    <location>
        <begin position="37"/>
        <end position="162"/>
    </location>
</feature>
<protein>
    <submittedName>
        <fullName evidence="2">Formyltransferase family protein</fullName>
    </submittedName>
</protein>
<dbReference type="EMBL" id="CP158689">
    <property type="protein sequence ID" value="XCC45349.1"/>
    <property type="molecule type" value="Genomic_DNA"/>
</dbReference>
<dbReference type="GO" id="GO:0004479">
    <property type="term" value="F:methionyl-tRNA formyltransferase activity"/>
    <property type="evidence" value="ECO:0007669"/>
    <property type="project" value="TreeGrafter"/>
</dbReference>
<dbReference type="SUPFAM" id="SSF53328">
    <property type="entry name" value="Formyltransferase"/>
    <property type="match status" value="1"/>
</dbReference>
<evidence type="ECO:0000313" key="2">
    <source>
        <dbReference type="EMBL" id="XCC45349.1"/>
    </source>
</evidence>
<dbReference type="AlphaFoldDB" id="A0AAU7ZYL2"/>
<name>A0AAU7ZYL2_9FLAO</name>
<dbReference type="PANTHER" id="PTHR11138:SF5">
    <property type="entry name" value="METHIONYL-TRNA FORMYLTRANSFERASE, MITOCHONDRIAL"/>
    <property type="match status" value="1"/>
</dbReference>
<dbReference type="Pfam" id="PF00551">
    <property type="entry name" value="Formyl_trans_N"/>
    <property type="match status" value="1"/>
</dbReference>
<dbReference type="PANTHER" id="PTHR11138">
    <property type="entry name" value="METHIONYL-TRNA FORMYLTRANSFERASE"/>
    <property type="match status" value="1"/>
</dbReference>
<accession>A0AAU7ZYL2</accession>
<dbReference type="InterPro" id="IPR036477">
    <property type="entry name" value="Formyl_transf_N_sf"/>
</dbReference>
<gene>
    <name evidence="2" type="ORF">ABUS76_00285</name>
</gene>
<evidence type="ECO:0000259" key="1">
    <source>
        <dbReference type="Pfam" id="PF00551"/>
    </source>
</evidence>
<proteinExistence type="predicted"/>
<organism evidence="2">
    <name type="scientific">Candidatus Shikimatogenerans sp. Ttur</name>
    <dbReference type="NCBI Taxonomy" id="3158569"/>
    <lineage>
        <taxon>Bacteria</taxon>
        <taxon>Pseudomonadati</taxon>
        <taxon>Bacteroidota</taxon>
        <taxon>Flavobacteriia</taxon>
        <taxon>Flavobacteriales</taxon>
        <taxon>Candidatus Shikimatogenerans</taxon>
    </lineage>
</organism>
<dbReference type="Gene3D" id="3.40.50.12230">
    <property type="match status" value="1"/>
</dbReference>
<dbReference type="InterPro" id="IPR002376">
    <property type="entry name" value="Formyl_transf_N"/>
</dbReference>